<dbReference type="AlphaFoldDB" id="A0A6H1ZG43"/>
<dbReference type="EMBL" id="MT144005">
    <property type="protein sequence ID" value="QJA46235.1"/>
    <property type="molecule type" value="Genomic_DNA"/>
</dbReference>
<accession>A0A6H1ZG43</accession>
<gene>
    <name evidence="1" type="ORF">TM448A00340_0036</name>
</gene>
<sequence>MAIYKKRLIEQRLAELEEHYLALREALQGKAPSGSGAIVYRVSEEVFAERYVNVDLSEVLLRLEHFKAEFTALRALKSKAEKPAKSYS</sequence>
<organism evidence="1">
    <name type="scientific">viral metagenome</name>
    <dbReference type="NCBI Taxonomy" id="1070528"/>
    <lineage>
        <taxon>unclassified sequences</taxon>
        <taxon>metagenomes</taxon>
        <taxon>organismal metagenomes</taxon>
    </lineage>
</organism>
<reference evidence="1" key="1">
    <citation type="submission" date="2020-03" db="EMBL/GenBank/DDBJ databases">
        <title>The deep terrestrial virosphere.</title>
        <authorList>
            <person name="Holmfeldt K."/>
            <person name="Nilsson E."/>
            <person name="Simone D."/>
            <person name="Lopez-Fernandez M."/>
            <person name="Wu X."/>
            <person name="de Brujin I."/>
            <person name="Lundin D."/>
            <person name="Andersson A."/>
            <person name="Bertilsson S."/>
            <person name="Dopson M."/>
        </authorList>
    </citation>
    <scope>NUCLEOTIDE SEQUENCE</scope>
    <source>
        <strain evidence="1">TM448A00340</strain>
    </source>
</reference>
<name>A0A6H1ZG43_9ZZZZ</name>
<proteinExistence type="predicted"/>
<protein>
    <submittedName>
        <fullName evidence="1">Uncharacterized protein</fullName>
    </submittedName>
</protein>
<evidence type="ECO:0000313" key="1">
    <source>
        <dbReference type="EMBL" id="QJA46235.1"/>
    </source>
</evidence>